<keyword evidence="8 11" id="KW-0482">Metalloprotease</keyword>
<organism evidence="16 17">
    <name type="scientific">Couchioplanes caeruleus subsp. caeruleus</name>
    <dbReference type="NCBI Taxonomy" id="56427"/>
    <lineage>
        <taxon>Bacteria</taxon>
        <taxon>Bacillati</taxon>
        <taxon>Actinomycetota</taxon>
        <taxon>Actinomycetes</taxon>
        <taxon>Micromonosporales</taxon>
        <taxon>Micromonosporaceae</taxon>
        <taxon>Couchioplanes</taxon>
    </lineage>
</organism>
<dbReference type="EC" id="3.4.24.-" evidence="11"/>
<evidence type="ECO:0000256" key="3">
    <source>
        <dbReference type="ARBA" id="ARBA00022670"/>
    </source>
</evidence>
<evidence type="ECO:0000256" key="7">
    <source>
        <dbReference type="ARBA" id="ARBA00022833"/>
    </source>
</evidence>
<keyword evidence="7 11" id="KW-0862">Zinc</keyword>
<evidence type="ECO:0000259" key="12">
    <source>
        <dbReference type="Pfam" id="PF01447"/>
    </source>
</evidence>
<reference evidence="16 17" key="1">
    <citation type="submission" date="2016-09" db="EMBL/GenBank/DDBJ databases">
        <title>Couchioplanes caeruleus draft genome sequence.</title>
        <authorList>
            <person name="Sheehan J."/>
            <person name="Caffrey P."/>
        </authorList>
    </citation>
    <scope>NUCLEOTIDE SEQUENCE [LARGE SCALE GENOMIC DNA]</scope>
    <source>
        <strain evidence="16 17">DSM 43634</strain>
    </source>
</reference>
<keyword evidence="5 11" id="KW-0732">Signal</keyword>
<keyword evidence="6 11" id="KW-0378">Hydrolase</keyword>
<evidence type="ECO:0000256" key="6">
    <source>
        <dbReference type="ARBA" id="ARBA00022801"/>
    </source>
</evidence>
<feature type="signal peptide" evidence="11">
    <location>
        <begin position="1"/>
        <end position="33"/>
    </location>
</feature>
<evidence type="ECO:0000256" key="10">
    <source>
        <dbReference type="PIRSR" id="PIRSR623612-1"/>
    </source>
</evidence>
<gene>
    <name evidence="16" type="ORF">BG844_16395</name>
</gene>
<dbReference type="InterPro" id="IPR013856">
    <property type="entry name" value="Peptidase_M4_domain"/>
</dbReference>
<dbReference type="PRINTS" id="PR00730">
    <property type="entry name" value="THERMOLYSIN"/>
</dbReference>
<feature type="chain" id="PRO_5039749565" description="Neutral metalloproteinase" evidence="11">
    <location>
        <begin position="34"/>
        <end position="535"/>
    </location>
</feature>
<keyword evidence="11" id="KW-0964">Secreted</keyword>
<dbReference type="Pfam" id="PF07504">
    <property type="entry name" value="FTP"/>
    <property type="match status" value="1"/>
</dbReference>
<dbReference type="PANTHER" id="PTHR33794:SF1">
    <property type="entry name" value="BACILLOLYSIN"/>
    <property type="match status" value="1"/>
</dbReference>
<evidence type="ECO:0000313" key="16">
    <source>
        <dbReference type="EMBL" id="OJF13193.1"/>
    </source>
</evidence>
<evidence type="ECO:0000259" key="13">
    <source>
        <dbReference type="Pfam" id="PF02868"/>
    </source>
</evidence>
<evidence type="ECO:0000256" key="1">
    <source>
        <dbReference type="ARBA" id="ARBA00001947"/>
    </source>
</evidence>
<dbReference type="CDD" id="cd09597">
    <property type="entry name" value="M4_TLP"/>
    <property type="match status" value="1"/>
</dbReference>
<comment type="caution">
    <text evidence="16">The sequence shown here is derived from an EMBL/GenBank/DDBJ whole genome shotgun (WGS) entry which is preliminary data.</text>
</comment>
<evidence type="ECO:0000256" key="8">
    <source>
        <dbReference type="ARBA" id="ARBA00023049"/>
    </source>
</evidence>
<evidence type="ECO:0000313" key="17">
    <source>
        <dbReference type="Proteomes" id="UP000182486"/>
    </source>
</evidence>
<feature type="active site" evidence="10">
    <location>
        <position position="352"/>
    </location>
</feature>
<comment type="similarity">
    <text evidence="2 11">Belongs to the peptidase M4 family.</text>
</comment>
<feature type="domain" description="FTP" evidence="15">
    <location>
        <begin position="73"/>
        <end position="121"/>
    </location>
</feature>
<comment type="function">
    <text evidence="11">Extracellular zinc metalloprotease.</text>
</comment>
<dbReference type="Pfam" id="PF01447">
    <property type="entry name" value="Peptidase_M4"/>
    <property type="match status" value="1"/>
</dbReference>
<accession>A0A1K0FK44</accession>
<keyword evidence="3 11" id="KW-0645">Protease</keyword>
<comment type="subcellular location">
    <subcellularLocation>
        <location evidence="11">Secreted</location>
    </subcellularLocation>
</comment>
<feature type="active site" description="Proton donor" evidence="10">
    <location>
        <position position="437"/>
    </location>
</feature>
<evidence type="ECO:0000259" key="14">
    <source>
        <dbReference type="Pfam" id="PF03413"/>
    </source>
</evidence>
<dbReference type="InterPro" id="IPR011096">
    <property type="entry name" value="FTP_domain"/>
</dbReference>
<dbReference type="GO" id="GO:0046872">
    <property type="term" value="F:metal ion binding"/>
    <property type="evidence" value="ECO:0007669"/>
    <property type="project" value="UniProtKB-UniRule"/>
</dbReference>
<dbReference type="SUPFAM" id="SSF55486">
    <property type="entry name" value="Metalloproteases ('zincins'), catalytic domain"/>
    <property type="match status" value="1"/>
</dbReference>
<evidence type="ECO:0000256" key="5">
    <source>
        <dbReference type="ARBA" id="ARBA00022729"/>
    </source>
</evidence>
<evidence type="ECO:0000256" key="2">
    <source>
        <dbReference type="ARBA" id="ARBA00009388"/>
    </source>
</evidence>
<evidence type="ECO:0000256" key="11">
    <source>
        <dbReference type="RuleBase" id="RU366073"/>
    </source>
</evidence>
<feature type="domain" description="PepSY" evidence="14">
    <location>
        <begin position="135"/>
        <end position="204"/>
    </location>
</feature>
<dbReference type="Pfam" id="PF03413">
    <property type="entry name" value="PepSY"/>
    <property type="match status" value="1"/>
</dbReference>
<protein>
    <recommendedName>
        <fullName evidence="11">Neutral metalloproteinase</fullName>
        <ecNumber evidence="11">3.4.24.-</ecNumber>
    </recommendedName>
</protein>
<comment type="cofactor">
    <cofactor evidence="1 11">
        <name>Zn(2+)</name>
        <dbReference type="ChEBI" id="CHEBI:29105"/>
    </cofactor>
</comment>
<dbReference type="InterPro" id="IPR050728">
    <property type="entry name" value="Zinc_Metalloprotease_M4"/>
</dbReference>
<feature type="domain" description="Peptidase M4" evidence="12">
    <location>
        <begin position="212"/>
        <end position="359"/>
    </location>
</feature>
<dbReference type="Gene3D" id="3.10.170.10">
    <property type="match status" value="1"/>
</dbReference>
<evidence type="ECO:0000256" key="4">
    <source>
        <dbReference type="ARBA" id="ARBA00022723"/>
    </source>
</evidence>
<dbReference type="AlphaFoldDB" id="A0A1K0FK44"/>
<dbReference type="Proteomes" id="UP000182486">
    <property type="component" value="Unassembled WGS sequence"/>
</dbReference>
<name>A0A1K0FK44_9ACTN</name>
<dbReference type="GO" id="GO:0004222">
    <property type="term" value="F:metalloendopeptidase activity"/>
    <property type="evidence" value="ECO:0007669"/>
    <property type="project" value="UniProtKB-UniRule"/>
</dbReference>
<dbReference type="GO" id="GO:0006508">
    <property type="term" value="P:proteolysis"/>
    <property type="evidence" value="ECO:0007669"/>
    <property type="project" value="UniProtKB-KW"/>
</dbReference>
<dbReference type="EMBL" id="MEIA01000167">
    <property type="protein sequence ID" value="OJF13193.1"/>
    <property type="molecule type" value="Genomic_DNA"/>
</dbReference>
<dbReference type="InterPro" id="IPR025711">
    <property type="entry name" value="PepSY"/>
</dbReference>
<dbReference type="Pfam" id="PF02868">
    <property type="entry name" value="Peptidase_M4_C"/>
    <property type="match status" value="1"/>
</dbReference>
<feature type="domain" description="Peptidase M4 C-terminal" evidence="13">
    <location>
        <begin position="362"/>
        <end position="534"/>
    </location>
</feature>
<proteinExistence type="inferred from homology"/>
<sequence>MPVGRIRPATRGESVRTRAIVTATTLAASAALAAPVAAQAAAEPQPVTPALAASRATSAIGSNAAAFAAGASDTFAQRGVLVEKNGASHVHLNRTYQGLPVIGGDVIAHMSGSGALSAVTKTQLAPITMTTSPTLTAAKAVKAAARALGGKAIAGAPTTLAVDALPATPVLVWRTLVTVPDPEGGDGVTHVLVDAHSGKVVDKWAEVQTVEGTGTGHNVGAVELDTTKSGSTYQLKDPERGNNYTVDMNNRRFGPGTLFTDADNVWGTGQLNNRQTVAVDAQYSVAETWDYYLEKFGRQGIAGDGKGSFNKVHYGNRYNNAGWSDTCFCMIYGDGDGTNYGPFASLDVGGHEMTHGVTSRTAGLVYSGESGGINESMSDVFGTLVEFHSNNSEDVADYLIGEEIALDHTPLRYMDDPSKDGDSASCWSSTVGNLNVHYSSGVGNHAFFLLAVGSGAHTINGVQYNSPTCNNSTVTGIGNDKAGAIFYKALTTYMTSGTNYAGARTATLNAARDLYGAGSTEYNATAAAWSAVSVA</sequence>
<dbReference type="InterPro" id="IPR023612">
    <property type="entry name" value="Peptidase_M4"/>
</dbReference>
<dbReference type="Gene3D" id="3.10.450.490">
    <property type="match status" value="1"/>
</dbReference>
<keyword evidence="4" id="KW-0479">Metal-binding</keyword>
<keyword evidence="17" id="KW-1185">Reference proteome</keyword>
<dbReference type="GO" id="GO:0005576">
    <property type="term" value="C:extracellular region"/>
    <property type="evidence" value="ECO:0007669"/>
    <property type="project" value="UniProtKB-SubCell"/>
</dbReference>
<dbReference type="InterPro" id="IPR001570">
    <property type="entry name" value="Peptidase_M4_C_domain"/>
</dbReference>
<keyword evidence="9" id="KW-0865">Zymogen</keyword>
<dbReference type="InterPro" id="IPR027268">
    <property type="entry name" value="Peptidase_M4/M1_CTD_sf"/>
</dbReference>
<evidence type="ECO:0000259" key="15">
    <source>
        <dbReference type="Pfam" id="PF07504"/>
    </source>
</evidence>
<dbReference type="Gene3D" id="1.10.390.10">
    <property type="entry name" value="Neutral Protease Domain 2"/>
    <property type="match status" value="1"/>
</dbReference>
<evidence type="ECO:0000256" key="9">
    <source>
        <dbReference type="ARBA" id="ARBA00023145"/>
    </source>
</evidence>
<dbReference type="PANTHER" id="PTHR33794">
    <property type="entry name" value="BACILLOLYSIN"/>
    <property type="match status" value="1"/>
</dbReference>